<dbReference type="Pfam" id="PF02518">
    <property type="entry name" value="HATPase_c"/>
    <property type="match status" value="1"/>
</dbReference>
<evidence type="ECO:0000313" key="19">
    <source>
        <dbReference type="EMBL" id="ALP40061.1"/>
    </source>
</evidence>
<dbReference type="SUPFAM" id="SSF55874">
    <property type="entry name" value="ATPase domain of HSP90 chaperone/DNA topoisomerase II/histidine kinase"/>
    <property type="match status" value="1"/>
</dbReference>
<protein>
    <recommendedName>
        <fullName evidence="14">Sensor protein</fullName>
        <ecNumber evidence="14">2.7.13.3</ecNumber>
    </recommendedName>
</protein>
<keyword evidence="15" id="KW-0175">Coiled coil</keyword>
<dbReference type="PANTHER" id="PTHR24421:SF10">
    <property type="entry name" value="NITRATE_NITRITE SENSOR PROTEIN NARQ"/>
    <property type="match status" value="1"/>
</dbReference>
<evidence type="ECO:0000256" key="10">
    <source>
        <dbReference type="ARBA" id="ARBA00022840"/>
    </source>
</evidence>
<evidence type="ECO:0000256" key="6">
    <source>
        <dbReference type="ARBA" id="ARBA00022679"/>
    </source>
</evidence>
<dbReference type="PATRIC" id="fig|652.5.peg.1868"/>
<dbReference type="GO" id="GO:0000155">
    <property type="term" value="F:phosphorelay sensor kinase activity"/>
    <property type="evidence" value="ECO:0007669"/>
    <property type="project" value="UniProtKB-UniRule"/>
</dbReference>
<dbReference type="InterPro" id="IPR050482">
    <property type="entry name" value="Sensor_HK_TwoCompSys"/>
</dbReference>
<dbReference type="PIRSF" id="PIRSF003167">
    <property type="entry name" value="STHK_NarX/NarQ"/>
    <property type="match status" value="1"/>
</dbReference>
<keyword evidence="4 14" id="KW-0997">Cell inner membrane</keyword>
<dbReference type="PROSITE" id="PS50885">
    <property type="entry name" value="HAMP"/>
    <property type="match status" value="1"/>
</dbReference>
<dbReference type="RefSeq" id="WP_060588252.1">
    <property type="nucleotide sequence ID" value="NZ_CP013067.1"/>
</dbReference>
<accession>A0A0S2SEC9</accession>
<feature type="transmembrane region" description="Helical" evidence="16">
    <location>
        <begin position="151"/>
        <end position="171"/>
    </location>
</feature>
<dbReference type="Gene3D" id="1.20.120.960">
    <property type="entry name" value="Histidine kinase NarX, sensor domain"/>
    <property type="match status" value="1"/>
</dbReference>
<keyword evidence="11 16" id="KW-1133">Transmembrane helix</keyword>
<dbReference type="KEGG" id="asr:WL1483_642"/>
<dbReference type="Pfam" id="PF00672">
    <property type="entry name" value="HAMP"/>
    <property type="match status" value="1"/>
</dbReference>
<feature type="domain" description="Histidine kinase" evidence="17">
    <location>
        <begin position="370"/>
        <end position="566"/>
    </location>
</feature>
<dbReference type="GO" id="GO:0046983">
    <property type="term" value="F:protein dimerization activity"/>
    <property type="evidence" value="ECO:0007669"/>
    <property type="project" value="UniProtKB-UniRule"/>
</dbReference>
<proteinExistence type="predicted"/>
<organism evidence="19 20">
    <name type="scientific">Aeromonas schubertii</name>
    <dbReference type="NCBI Taxonomy" id="652"/>
    <lineage>
        <taxon>Bacteria</taxon>
        <taxon>Pseudomonadati</taxon>
        <taxon>Pseudomonadota</taxon>
        <taxon>Gammaproteobacteria</taxon>
        <taxon>Aeromonadales</taxon>
        <taxon>Aeromonadaceae</taxon>
        <taxon>Aeromonas</taxon>
    </lineage>
</organism>
<keyword evidence="12 14" id="KW-0902">Two-component regulatory system</keyword>
<name>A0A0S2SEC9_9GAMM</name>
<dbReference type="SUPFAM" id="SSF158472">
    <property type="entry name" value="HAMP domain-like"/>
    <property type="match status" value="1"/>
</dbReference>
<dbReference type="PROSITE" id="PS50109">
    <property type="entry name" value="HIS_KIN"/>
    <property type="match status" value="1"/>
</dbReference>
<comment type="catalytic activity">
    <reaction evidence="1 14">
        <text>ATP + protein L-histidine = ADP + protein N-phospho-L-histidine.</text>
        <dbReference type="EC" id="2.7.13.3"/>
    </reaction>
</comment>
<dbReference type="EMBL" id="CP013067">
    <property type="protein sequence ID" value="ALP40061.1"/>
    <property type="molecule type" value="Genomic_DNA"/>
</dbReference>
<dbReference type="Pfam" id="PF13675">
    <property type="entry name" value="PilJ"/>
    <property type="match status" value="1"/>
</dbReference>
<feature type="transmembrane region" description="Helical" evidence="16">
    <location>
        <begin position="20"/>
        <end position="40"/>
    </location>
</feature>
<evidence type="ECO:0000256" key="15">
    <source>
        <dbReference type="SAM" id="Coils"/>
    </source>
</evidence>
<dbReference type="SMART" id="SM00387">
    <property type="entry name" value="HATPase_c"/>
    <property type="match status" value="1"/>
</dbReference>
<keyword evidence="6 14" id="KW-0808">Transferase</keyword>
<keyword evidence="3 14" id="KW-1003">Cell membrane</keyword>
<dbReference type="GO" id="GO:0005524">
    <property type="term" value="F:ATP binding"/>
    <property type="evidence" value="ECO:0007669"/>
    <property type="project" value="UniProtKB-UniRule"/>
</dbReference>
<evidence type="ECO:0000256" key="5">
    <source>
        <dbReference type="ARBA" id="ARBA00022553"/>
    </source>
</evidence>
<evidence type="ECO:0000256" key="16">
    <source>
        <dbReference type="SAM" id="Phobius"/>
    </source>
</evidence>
<reference evidence="19 20" key="2">
    <citation type="journal article" date="2016" name="Genome Announc.">
        <title>Complete Genome Sequence of the Highly Virulent Aeromonas schubertii Strain WL1483, Isolated from Diseased Snakehead Fish (Channa argus) in China.</title>
        <authorList>
            <person name="Liu L."/>
            <person name="Li N."/>
            <person name="Zhang D."/>
            <person name="Fu X."/>
            <person name="Shi C."/>
            <person name="Lin Q."/>
            <person name="Hao G."/>
        </authorList>
    </citation>
    <scope>NUCLEOTIDE SEQUENCE [LARGE SCALE GENOMIC DNA]</scope>
    <source>
        <strain evidence="19 20">WL1483</strain>
    </source>
</reference>
<dbReference type="GO" id="GO:0005886">
    <property type="term" value="C:plasma membrane"/>
    <property type="evidence" value="ECO:0007669"/>
    <property type="project" value="UniProtKB-SubCell"/>
</dbReference>
<evidence type="ECO:0000256" key="1">
    <source>
        <dbReference type="ARBA" id="ARBA00000085"/>
    </source>
</evidence>
<dbReference type="PANTHER" id="PTHR24421">
    <property type="entry name" value="NITRATE/NITRITE SENSOR PROTEIN NARX-RELATED"/>
    <property type="match status" value="1"/>
</dbReference>
<reference evidence="20" key="1">
    <citation type="submission" date="2015-10" db="EMBL/GenBank/DDBJ databases">
        <title>Complete Genome Sequence of Aeromonas schubertii strain WL1483.</title>
        <authorList>
            <person name="Liu L."/>
        </authorList>
    </citation>
    <scope>NUCLEOTIDE SEQUENCE [LARGE SCALE GENOMIC DNA]</scope>
    <source>
        <strain evidence="20">WL1483</strain>
    </source>
</reference>
<sequence>MKKWFEVRSVSSAIGRSMLLILFMASLIALVAMVTLFYSVPDAKAINLSGSLRMQAYRMAYEISREQPVYSRLNQFEQTLHAAELQETQRWITPASLRRTYSRVLSEWAVMRQHIENDTPERYSANTEQFVSAIDEFVNEMQYHVEFKVRMLALAEGLGLLAIIVIAWFTVRFTRRQVVAPLNQLVACARQIEQRNFHLYLPPHWPNELGELSGAFATMASELDKLYRDLEGKVEEKTAKLQQANDTLSFLYSTAQKLHEAPLSSRTLAKLLDRAAAHQRIAHIRLTRFERNAMPVYITGRTGWPGDLEGVEHFYLQMDEQEYGRLDLISDFPIDQRLMKNFAMLLAQVLHKDQSLLQHQRLLLMEERAVIARELHDSLAQALSYLKIQATLLKRSFAKGQSEKAEQAMQQIDEGLGNAYTQLRELLGTFRLTIGDADLGEAIAVMLDQLKPQTQADIELDYRLSSSDLEAGQHIHILQLIREAVLNAIKHANARVIDVRCETLSDGTIRVQVTDDGVGIGSSKSAVNHYGLSIMNERASKLRGQLSISDRTPQGTCVDLIFPVIQTRET</sequence>
<keyword evidence="10 14" id="KW-0067">ATP-binding</keyword>
<comment type="subcellular location">
    <subcellularLocation>
        <location evidence="2">Cell inner membrane</location>
        <topology evidence="2">Multi-pass membrane protein</topology>
    </subcellularLocation>
</comment>
<evidence type="ECO:0000256" key="7">
    <source>
        <dbReference type="ARBA" id="ARBA00022692"/>
    </source>
</evidence>
<evidence type="ECO:0000256" key="3">
    <source>
        <dbReference type="ARBA" id="ARBA00022475"/>
    </source>
</evidence>
<dbReference type="SMART" id="SM00304">
    <property type="entry name" value="HAMP"/>
    <property type="match status" value="1"/>
</dbReference>
<gene>
    <name evidence="19" type="primary">narQ</name>
    <name evidence="19" type="ORF">WL1483_642</name>
</gene>
<dbReference type="InterPro" id="IPR005467">
    <property type="entry name" value="His_kinase_dom"/>
</dbReference>
<dbReference type="AlphaFoldDB" id="A0A0S2SEC9"/>
<keyword evidence="9 14" id="KW-0418">Kinase</keyword>
<evidence type="ECO:0000259" key="18">
    <source>
        <dbReference type="PROSITE" id="PS50885"/>
    </source>
</evidence>
<dbReference type="CDD" id="cd06225">
    <property type="entry name" value="HAMP"/>
    <property type="match status" value="1"/>
</dbReference>
<keyword evidence="8 14" id="KW-0547">Nucleotide-binding</keyword>
<dbReference type="InterPro" id="IPR042295">
    <property type="entry name" value="NarX-like_N_sf"/>
</dbReference>
<dbReference type="Gene3D" id="1.20.5.1930">
    <property type="match status" value="1"/>
</dbReference>
<dbReference type="InterPro" id="IPR016380">
    <property type="entry name" value="Sig_transdc_His_kin_NarX/NarQ"/>
</dbReference>
<dbReference type="InterPro" id="IPR029095">
    <property type="entry name" value="NarX-like_N"/>
</dbReference>
<dbReference type="Proteomes" id="UP000058114">
    <property type="component" value="Chromosome"/>
</dbReference>
<dbReference type="EC" id="2.7.13.3" evidence="14"/>
<dbReference type="CDD" id="cd16917">
    <property type="entry name" value="HATPase_UhpB-NarQ-NarX-like"/>
    <property type="match status" value="1"/>
</dbReference>
<evidence type="ECO:0000256" key="12">
    <source>
        <dbReference type="ARBA" id="ARBA00023012"/>
    </source>
</evidence>
<keyword evidence="13 14" id="KW-0472">Membrane</keyword>
<dbReference type="Gene3D" id="3.30.565.10">
    <property type="entry name" value="Histidine kinase-like ATPase, C-terminal domain"/>
    <property type="match status" value="1"/>
</dbReference>
<dbReference type="NCBIfam" id="NF008184">
    <property type="entry name" value="PRK10935.1"/>
    <property type="match status" value="1"/>
</dbReference>
<evidence type="ECO:0000256" key="11">
    <source>
        <dbReference type="ARBA" id="ARBA00022989"/>
    </source>
</evidence>
<evidence type="ECO:0000259" key="17">
    <source>
        <dbReference type="PROSITE" id="PS50109"/>
    </source>
</evidence>
<dbReference type="CDD" id="cd22899">
    <property type="entry name" value="NarQ_sensor"/>
    <property type="match status" value="1"/>
</dbReference>
<evidence type="ECO:0000256" key="9">
    <source>
        <dbReference type="ARBA" id="ARBA00022777"/>
    </source>
</evidence>
<feature type="domain" description="HAMP" evidence="18">
    <location>
        <begin position="176"/>
        <end position="228"/>
    </location>
</feature>
<keyword evidence="7 16" id="KW-0812">Transmembrane</keyword>
<keyword evidence="5" id="KW-0597">Phosphoprotein</keyword>
<dbReference type="InterPro" id="IPR036890">
    <property type="entry name" value="HATPase_C_sf"/>
</dbReference>
<evidence type="ECO:0000256" key="4">
    <source>
        <dbReference type="ARBA" id="ARBA00022519"/>
    </source>
</evidence>
<evidence type="ECO:0000256" key="14">
    <source>
        <dbReference type="PIRNR" id="PIRNR003167"/>
    </source>
</evidence>
<dbReference type="Pfam" id="PF07730">
    <property type="entry name" value="HisKA_3"/>
    <property type="match status" value="1"/>
</dbReference>
<feature type="coiled-coil region" evidence="15">
    <location>
        <begin position="220"/>
        <end position="247"/>
    </location>
</feature>
<evidence type="ECO:0000256" key="8">
    <source>
        <dbReference type="ARBA" id="ARBA00022741"/>
    </source>
</evidence>
<dbReference type="InterPro" id="IPR003660">
    <property type="entry name" value="HAMP_dom"/>
</dbReference>
<evidence type="ECO:0000256" key="2">
    <source>
        <dbReference type="ARBA" id="ARBA00004429"/>
    </source>
</evidence>
<dbReference type="Gene3D" id="1.10.287.130">
    <property type="match status" value="1"/>
</dbReference>
<dbReference type="InterPro" id="IPR003594">
    <property type="entry name" value="HATPase_dom"/>
</dbReference>
<evidence type="ECO:0000256" key="13">
    <source>
        <dbReference type="ARBA" id="ARBA00023136"/>
    </source>
</evidence>
<evidence type="ECO:0000313" key="20">
    <source>
        <dbReference type="Proteomes" id="UP000058114"/>
    </source>
</evidence>
<dbReference type="InterPro" id="IPR011712">
    <property type="entry name" value="Sig_transdc_His_kin_sub3_dim/P"/>
</dbReference>